<dbReference type="Gene3D" id="3.40.630.30">
    <property type="match status" value="1"/>
</dbReference>
<feature type="domain" description="N-acetyltransferase" evidence="3">
    <location>
        <begin position="60"/>
        <end position="218"/>
    </location>
</feature>
<sequence>MAGVQIRHYEEEDDEAVKELFTMGMSEHVPSSFIHMLRQPLTQMVCVCLFCILLASSKSIMLPVLTLTLVLAGGRQLMSYIFNCYIEESLQRDLNHVDETYMTPIDACFWVAESEGHIVGTVACLPSEKHPECLELKRMSVRRSHRGLGIAKTLCCTVAEFAQSHGFQGVVLYTSVVQTDAQRLYEHMGYQQVQQFVIPDLIAKLTNFSLFEYKLDLQPRAHR</sequence>
<evidence type="ECO:0000313" key="5">
    <source>
        <dbReference type="Proteomes" id="UP000694580"/>
    </source>
</evidence>
<reference evidence="4 5" key="1">
    <citation type="submission" date="2020-06" db="EMBL/GenBank/DDBJ databases">
        <authorList>
            <consortium name="Wellcome Sanger Institute Data Sharing"/>
        </authorList>
    </citation>
    <scope>NUCLEOTIDE SEQUENCE [LARGE SCALE GENOMIC DNA]</scope>
</reference>
<keyword evidence="2" id="KW-1133">Transmembrane helix</keyword>
<dbReference type="Pfam" id="PF00583">
    <property type="entry name" value="Acetyltransf_1"/>
    <property type="match status" value="1"/>
</dbReference>
<evidence type="ECO:0000259" key="3">
    <source>
        <dbReference type="PROSITE" id="PS51186"/>
    </source>
</evidence>
<dbReference type="InterPro" id="IPR016181">
    <property type="entry name" value="Acyl_CoA_acyltransferase"/>
</dbReference>
<dbReference type="InterPro" id="IPR000182">
    <property type="entry name" value="GNAT_dom"/>
</dbReference>
<dbReference type="CDD" id="cd04301">
    <property type="entry name" value="NAT_SF"/>
    <property type="match status" value="1"/>
</dbReference>
<protein>
    <recommendedName>
        <fullName evidence="3">N-acetyltransferase domain-containing protein</fullName>
    </recommendedName>
</protein>
<dbReference type="AlphaFoldDB" id="A0AAY4ASM3"/>
<organism evidence="4 5">
    <name type="scientific">Denticeps clupeoides</name>
    <name type="common">denticle herring</name>
    <dbReference type="NCBI Taxonomy" id="299321"/>
    <lineage>
        <taxon>Eukaryota</taxon>
        <taxon>Metazoa</taxon>
        <taxon>Chordata</taxon>
        <taxon>Craniata</taxon>
        <taxon>Vertebrata</taxon>
        <taxon>Euteleostomi</taxon>
        <taxon>Actinopterygii</taxon>
        <taxon>Neopterygii</taxon>
        <taxon>Teleostei</taxon>
        <taxon>Clupei</taxon>
        <taxon>Clupeiformes</taxon>
        <taxon>Denticipitoidei</taxon>
        <taxon>Denticipitidae</taxon>
        <taxon>Denticeps</taxon>
    </lineage>
</organism>
<dbReference type="InterPro" id="IPR050769">
    <property type="entry name" value="NAT_camello-type"/>
</dbReference>
<evidence type="ECO:0000313" key="4">
    <source>
        <dbReference type="Ensembl" id="ENSDCDP00010011819.1"/>
    </source>
</evidence>
<dbReference type="SUPFAM" id="SSF55729">
    <property type="entry name" value="Acyl-CoA N-acyltransferases (Nat)"/>
    <property type="match status" value="1"/>
</dbReference>
<reference evidence="4" key="2">
    <citation type="submission" date="2025-08" db="UniProtKB">
        <authorList>
            <consortium name="Ensembl"/>
        </authorList>
    </citation>
    <scope>IDENTIFICATION</scope>
</reference>
<keyword evidence="1" id="KW-0808">Transferase</keyword>
<feature type="transmembrane region" description="Helical" evidence="2">
    <location>
        <begin position="41"/>
        <end position="72"/>
    </location>
</feature>
<dbReference type="PROSITE" id="PS51186">
    <property type="entry name" value="GNAT"/>
    <property type="match status" value="1"/>
</dbReference>
<dbReference type="PANTHER" id="PTHR13947">
    <property type="entry name" value="GNAT FAMILY N-ACETYLTRANSFERASE"/>
    <property type="match status" value="1"/>
</dbReference>
<dbReference type="Proteomes" id="UP000694580">
    <property type="component" value="Chromosome 1"/>
</dbReference>
<dbReference type="Ensembl" id="ENSDCDT00010012389.1">
    <property type="protein sequence ID" value="ENSDCDP00010011819.1"/>
    <property type="gene ID" value="ENSDCDG00010005266.1"/>
</dbReference>
<dbReference type="PANTHER" id="PTHR13947:SF60">
    <property type="entry name" value="N-ACETYLTRANSFERASE DOMAIN-CONTAINING PROTEIN"/>
    <property type="match status" value="1"/>
</dbReference>
<reference evidence="4" key="3">
    <citation type="submission" date="2025-09" db="UniProtKB">
        <authorList>
            <consortium name="Ensembl"/>
        </authorList>
    </citation>
    <scope>IDENTIFICATION</scope>
</reference>
<name>A0AAY4ASM3_9TELE</name>
<keyword evidence="5" id="KW-1185">Reference proteome</keyword>
<proteinExistence type="predicted"/>
<evidence type="ECO:0000256" key="2">
    <source>
        <dbReference type="SAM" id="Phobius"/>
    </source>
</evidence>
<evidence type="ECO:0000256" key="1">
    <source>
        <dbReference type="ARBA" id="ARBA00022679"/>
    </source>
</evidence>
<keyword evidence="2" id="KW-0812">Transmembrane</keyword>
<dbReference type="GeneTree" id="ENSGT00950000182932"/>
<dbReference type="GO" id="GO:0008080">
    <property type="term" value="F:N-acetyltransferase activity"/>
    <property type="evidence" value="ECO:0007669"/>
    <property type="project" value="InterPro"/>
</dbReference>
<keyword evidence="2" id="KW-0472">Membrane</keyword>
<accession>A0AAY4ASM3</accession>